<dbReference type="Pfam" id="PF02541">
    <property type="entry name" value="Ppx-GppA"/>
    <property type="match status" value="1"/>
</dbReference>
<reference evidence="4" key="1">
    <citation type="submission" date="2023-03" db="EMBL/GenBank/DDBJ databases">
        <authorList>
            <person name="Julca I."/>
        </authorList>
    </citation>
    <scope>NUCLEOTIDE SEQUENCE</scope>
</reference>
<dbReference type="AlphaFoldDB" id="A0AAV1D6K2"/>
<gene>
    <name evidence="4" type="ORF">OLC1_LOCUS12646</name>
</gene>
<dbReference type="Gene3D" id="3.30.420.150">
    <property type="entry name" value="Exopolyphosphatase. Domain 2"/>
    <property type="match status" value="1"/>
</dbReference>
<dbReference type="GO" id="GO:0016462">
    <property type="term" value="F:pyrophosphatase activity"/>
    <property type="evidence" value="ECO:0007669"/>
    <property type="project" value="TreeGrafter"/>
</dbReference>
<dbReference type="CDD" id="cd24006">
    <property type="entry name" value="ASKHA_NBD_PPX_GppA"/>
    <property type="match status" value="1"/>
</dbReference>
<dbReference type="InterPro" id="IPR043129">
    <property type="entry name" value="ATPase_NBD"/>
</dbReference>
<dbReference type="InterPro" id="IPR048950">
    <property type="entry name" value="Ppx_GppA_C"/>
</dbReference>
<evidence type="ECO:0000313" key="4">
    <source>
        <dbReference type="EMBL" id="CAI9103495.1"/>
    </source>
</evidence>
<dbReference type="PIRSF" id="PIRSF001267">
    <property type="entry name" value="Pyrophosphatase_GppA_Ppx"/>
    <property type="match status" value="1"/>
</dbReference>
<protein>
    <submittedName>
        <fullName evidence="4">OLC1v1001986C1</fullName>
    </submittedName>
</protein>
<dbReference type="Proteomes" id="UP001161247">
    <property type="component" value="Chromosome 4"/>
</dbReference>
<keyword evidence="1" id="KW-0378">Hydrolase</keyword>
<dbReference type="EMBL" id="OX459121">
    <property type="protein sequence ID" value="CAI9103495.1"/>
    <property type="molecule type" value="Genomic_DNA"/>
</dbReference>
<accession>A0AAV1D6K2</accession>
<dbReference type="Gene3D" id="3.30.420.40">
    <property type="match status" value="1"/>
</dbReference>
<feature type="domain" description="Ppx/GppA phosphatase C-terminal" evidence="3">
    <location>
        <begin position="377"/>
        <end position="490"/>
    </location>
</feature>
<name>A0AAV1D6K2_OLDCO</name>
<keyword evidence="5" id="KW-1185">Reference proteome</keyword>
<evidence type="ECO:0000313" key="5">
    <source>
        <dbReference type="Proteomes" id="UP001161247"/>
    </source>
</evidence>
<dbReference type="InterPro" id="IPR003695">
    <property type="entry name" value="Ppx_GppA_N"/>
</dbReference>
<evidence type="ECO:0000259" key="2">
    <source>
        <dbReference type="Pfam" id="PF02541"/>
    </source>
</evidence>
<dbReference type="PANTHER" id="PTHR30005:SF0">
    <property type="entry name" value="RETROGRADE REGULATION PROTEIN 2"/>
    <property type="match status" value="1"/>
</dbReference>
<dbReference type="InterPro" id="IPR050273">
    <property type="entry name" value="GppA/Ppx_hydrolase"/>
</dbReference>
<sequence>MSTSLPPPQSATSDEATDLFAAVDMGTNSFKLLIFRADPSTGRFLPINVFKEPVLLGIDTTTTSAAAVITPASTDRAIAALIKFQEILQSNRIPASQCRVVATSAVREASNQSQFLSFVNQKVDLQIKVLSGQEEARLIYLGVLQLLPVIEDTVLNVDIGGGSTEFIIGHNGNILYSISLKLGHVTLTQQFSDTRQMREHIRTVFKSSGLVDKIKDYRINKVTGSSGTIKSIEEAVYKGYAKKRVENARRDSYSDWKFSKEELMELVDSFEMEGKENRKSFFRKRAEFIVAGAVLLEEAFESLGIMEMEVSEYALAEGVVAEMLGIDESLKVDMRWGSVVRLATRLCSKKKMKTAAFCARISKEIFDGIRKLNVTANNELLKNMEDRDIEYLEAACLLHKIGLIAGNKGYHKQSYQLITKGNHLQGYNDDEIMFIGLLVKHHRKGFPKADDTSMQGFTEEVKHKFTMLCAILRLSAVIEQLQSLDCPRYTLSHSPEGFRLVLEVRNRPSPHGSLQLQAEMVKEELDKEVANFSEVFGEKLSVVVH</sequence>
<dbReference type="PANTHER" id="PTHR30005">
    <property type="entry name" value="EXOPOLYPHOSPHATASE"/>
    <property type="match status" value="1"/>
</dbReference>
<feature type="domain" description="Ppx/GppA phosphatase N-terminal" evidence="2">
    <location>
        <begin position="60"/>
        <end position="324"/>
    </location>
</feature>
<dbReference type="SUPFAM" id="SSF109604">
    <property type="entry name" value="HD-domain/PDEase-like"/>
    <property type="match status" value="1"/>
</dbReference>
<dbReference type="InterPro" id="IPR030673">
    <property type="entry name" value="PyroPPase_GppA_Ppx"/>
</dbReference>
<dbReference type="SUPFAM" id="SSF53067">
    <property type="entry name" value="Actin-like ATPase domain"/>
    <property type="match status" value="2"/>
</dbReference>
<evidence type="ECO:0000259" key="3">
    <source>
        <dbReference type="Pfam" id="PF21447"/>
    </source>
</evidence>
<dbReference type="Gene3D" id="1.10.3210.10">
    <property type="entry name" value="Hypothetical protein af1432"/>
    <property type="match status" value="1"/>
</dbReference>
<organism evidence="4 5">
    <name type="scientific">Oldenlandia corymbosa var. corymbosa</name>
    <dbReference type="NCBI Taxonomy" id="529605"/>
    <lineage>
        <taxon>Eukaryota</taxon>
        <taxon>Viridiplantae</taxon>
        <taxon>Streptophyta</taxon>
        <taxon>Embryophyta</taxon>
        <taxon>Tracheophyta</taxon>
        <taxon>Spermatophyta</taxon>
        <taxon>Magnoliopsida</taxon>
        <taxon>eudicotyledons</taxon>
        <taxon>Gunneridae</taxon>
        <taxon>Pentapetalae</taxon>
        <taxon>asterids</taxon>
        <taxon>lamiids</taxon>
        <taxon>Gentianales</taxon>
        <taxon>Rubiaceae</taxon>
        <taxon>Rubioideae</taxon>
        <taxon>Spermacoceae</taxon>
        <taxon>Hedyotis-Oldenlandia complex</taxon>
        <taxon>Oldenlandia</taxon>
    </lineage>
</organism>
<proteinExistence type="predicted"/>
<dbReference type="Pfam" id="PF21447">
    <property type="entry name" value="Ppx-GppA_III"/>
    <property type="match status" value="1"/>
</dbReference>
<evidence type="ECO:0000256" key="1">
    <source>
        <dbReference type="ARBA" id="ARBA00022801"/>
    </source>
</evidence>